<protein>
    <submittedName>
        <fullName evidence="1">Uncharacterized protein</fullName>
    </submittedName>
</protein>
<dbReference type="AlphaFoldDB" id="A0A0C3QQR5"/>
<proteinExistence type="predicted"/>
<evidence type="ECO:0000313" key="1">
    <source>
        <dbReference type="EMBL" id="KIO30891.1"/>
    </source>
</evidence>
<gene>
    <name evidence="1" type="ORF">M407DRAFT_241992</name>
</gene>
<keyword evidence="2" id="KW-1185">Reference proteome</keyword>
<accession>A0A0C3QQR5</accession>
<reference evidence="2" key="2">
    <citation type="submission" date="2015-01" db="EMBL/GenBank/DDBJ databases">
        <title>Evolutionary Origins and Diversification of the Mycorrhizal Mutualists.</title>
        <authorList>
            <consortium name="DOE Joint Genome Institute"/>
            <consortium name="Mycorrhizal Genomics Consortium"/>
            <person name="Kohler A."/>
            <person name="Kuo A."/>
            <person name="Nagy L.G."/>
            <person name="Floudas D."/>
            <person name="Copeland A."/>
            <person name="Barry K.W."/>
            <person name="Cichocki N."/>
            <person name="Veneault-Fourrey C."/>
            <person name="LaButti K."/>
            <person name="Lindquist E.A."/>
            <person name="Lipzen A."/>
            <person name="Lundell T."/>
            <person name="Morin E."/>
            <person name="Murat C."/>
            <person name="Riley R."/>
            <person name="Ohm R."/>
            <person name="Sun H."/>
            <person name="Tunlid A."/>
            <person name="Henrissat B."/>
            <person name="Grigoriev I.V."/>
            <person name="Hibbett D.S."/>
            <person name="Martin F."/>
        </authorList>
    </citation>
    <scope>NUCLEOTIDE SEQUENCE [LARGE SCALE GENOMIC DNA]</scope>
    <source>
        <strain evidence="2">MUT 4182</strain>
    </source>
</reference>
<dbReference type="EMBL" id="KN822967">
    <property type="protein sequence ID" value="KIO30891.1"/>
    <property type="molecule type" value="Genomic_DNA"/>
</dbReference>
<sequence>MFSFFFFFFSSLLLSLVPASFAFRLPFLAFFLWASPRMLGSPPYKVAIVHASI</sequence>
<dbReference type="HOGENOM" id="CLU_3070416_0_0_1"/>
<name>A0A0C3QQR5_9AGAM</name>
<reference evidence="1 2" key="1">
    <citation type="submission" date="2014-04" db="EMBL/GenBank/DDBJ databases">
        <authorList>
            <consortium name="DOE Joint Genome Institute"/>
            <person name="Kuo A."/>
            <person name="Girlanda M."/>
            <person name="Perotto S."/>
            <person name="Kohler A."/>
            <person name="Nagy L.G."/>
            <person name="Floudas D."/>
            <person name="Copeland A."/>
            <person name="Barry K.W."/>
            <person name="Cichocki N."/>
            <person name="Veneault-Fourrey C."/>
            <person name="LaButti K."/>
            <person name="Lindquist E.A."/>
            <person name="Lipzen A."/>
            <person name="Lundell T."/>
            <person name="Morin E."/>
            <person name="Murat C."/>
            <person name="Sun H."/>
            <person name="Tunlid A."/>
            <person name="Henrissat B."/>
            <person name="Grigoriev I.V."/>
            <person name="Hibbett D.S."/>
            <person name="Martin F."/>
            <person name="Nordberg H.P."/>
            <person name="Cantor M.N."/>
            <person name="Hua S.X."/>
        </authorList>
    </citation>
    <scope>NUCLEOTIDE SEQUENCE [LARGE SCALE GENOMIC DNA]</scope>
    <source>
        <strain evidence="1 2">MUT 4182</strain>
    </source>
</reference>
<dbReference type="OrthoDB" id="5632at2759"/>
<dbReference type="Proteomes" id="UP000054248">
    <property type="component" value="Unassembled WGS sequence"/>
</dbReference>
<organism evidence="1 2">
    <name type="scientific">Tulasnella calospora MUT 4182</name>
    <dbReference type="NCBI Taxonomy" id="1051891"/>
    <lineage>
        <taxon>Eukaryota</taxon>
        <taxon>Fungi</taxon>
        <taxon>Dikarya</taxon>
        <taxon>Basidiomycota</taxon>
        <taxon>Agaricomycotina</taxon>
        <taxon>Agaricomycetes</taxon>
        <taxon>Cantharellales</taxon>
        <taxon>Tulasnellaceae</taxon>
        <taxon>Tulasnella</taxon>
    </lineage>
</organism>
<evidence type="ECO:0000313" key="2">
    <source>
        <dbReference type="Proteomes" id="UP000054248"/>
    </source>
</evidence>